<feature type="domain" description="EamA" evidence="2">
    <location>
        <begin position="2"/>
        <end position="133"/>
    </location>
</feature>
<keyword evidence="1" id="KW-0812">Transmembrane</keyword>
<feature type="transmembrane region" description="Helical" evidence="1">
    <location>
        <begin position="169"/>
        <end position="188"/>
    </location>
</feature>
<dbReference type="InterPro" id="IPR000620">
    <property type="entry name" value="EamA_dom"/>
</dbReference>
<feature type="transmembrane region" description="Helical" evidence="1">
    <location>
        <begin position="200"/>
        <end position="219"/>
    </location>
</feature>
<keyword evidence="4" id="KW-1185">Reference proteome</keyword>
<dbReference type="Proteomes" id="UP000215931">
    <property type="component" value="Unassembled WGS sequence"/>
</dbReference>
<dbReference type="EMBL" id="NPKH01000037">
    <property type="protein sequence ID" value="PAP92198.1"/>
    <property type="molecule type" value="Genomic_DNA"/>
</dbReference>
<dbReference type="GO" id="GO:0016020">
    <property type="term" value="C:membrane"/>
    <property type="evidence" value="ECO:0007669"/>
    <property type="project" value="InterPro"/>
</dbReference>
<proteinExistence type="predicted"/>
<evidence type="ECO:0000313" key="4">
    <source>
        <dbReference type="Proteomes" id="UP000215931"/>
    </source>
</evidence>
<dbReference type="PANTHER" id="PTHR22911">
    <property type="entry name" value="ACYL-MALONYL CONDENSING ENZYME-RELATED"/>
    <property type="match status" value="1"/>
</dbReference>
<dbReference type="Pfam" id="PF00892">
    <property type="entry name" value="EamA"/>
    <property type="match status" value="2"/>
</dbReference>
<feature type="transmembrane region" description="Helical" evidence="1">
    <location>
        <begin position="118"/>
        <end position="137"/>
    </location>
</feature>
<evidence type="ECO:0000313" key="3">
    <source>
        <dbReference type="EMBL" id="PAP92198.1"/>
    </source>
</evidence>
<evidence type="ECO:0000256" key="1">
    <source>
        <dbReference type="SAM" id="Phobius"/>
    </source>
</evidence>
<protein>
    <submittedName>
        <fullName evidence="3">EamA family transporter</fullName>
    </submittedName>
</protein>
<evidence type="ECO:0000259" key="2">
    <source>
        <dbReference type="Pfam" id="PF00892"/>
    </source>
</evidence>
<feature type="transmembrane region" description="Helical" evidence="1">
    <location>
        <begin position="34"/>
        <end position="51"/>
    </location>
</feature>
<dbReference type="InterPro" id="IPR037185">
    <property type="entry name" value="EmrE-like"/>
</dbReference>
<name>A0A271K8V5_9HYPH</name>
<feature type="transmembrane region" description="Helical" evidence="1">
    <location>
        <begin position="231"/>
        <end position="249"/>
    </location>
</feature>
<dbReference type="AlphaFoldDB" id="A0A271K8V5"/>
<dbReference type="PANTHER" id="PTHR22911:SF135">
    <property type="entry name" value="BLR4310 PROTEIN"/>
    <property type="match status" value="1"/>
</dbReference>
<feature type="transmembrane region" description="Helical" evidence="1">
    <location>
        <begin position="143"/>
        <end position="162"/>
    </location>
</feature>
<feature type="domain" description="EamA" evidence="2">
    <location>
        <begin position="144"/>
        <end position="271"/>
    </location>
</feature>
<sequence length="294" mass="30730">MVLVFLAALCWSFGGAIARFVDVDDAWTIVFWRSLWAATFIISFMLWRDGFRGTFQSFSKMGLPGLAVAGCFAVNSTAFVIALSYTTVANILLIQAAVPLFAALIAFVALGERIAGSTWFAIVAVIAGIAVMVSDSLGGSVSLIGNGLALMIAFGFAIATVITRRCAQIPMMSATCLGTVLAGIGALTRASGLVVSSSDMMLLFAFGAINLGLGLALFVSGARLVPAASAALLSTFEPILGPIWVWFFHAEIPSVRTIAGGAMVVAALLAFLMRGLVAQARTRRRSFSEAPGAK</sequence>
<feature type="transmembrane region" description="Helical" evidence="1">
    <location>
        <begin position="91"/>
        <end position="111"/>
    </location>
</feature>
<feature type="transmembrane region" description="Helical" evidence="1">
    <location>
        <begin position="255"/>
        <end position="277"/>
    </location>
</feature>
<dbReference type="SUPFAM" id="SSF103481">
    <property type="entry name" value="Multidrug resistance efflux transporter EmrE"/>
    <property type="match status" value="2"/>
</dbReference>
<accession>A0A271K8V5</accession>
<keyword evidence="1" id="KW-1133">Transmembrane helix</keyword>
<reference evidence="3 4" key="1">
    <citation type="submission" date="2017-08" db="EMBL/GenBank/DDBJ databases">
        <title>Mesorhizobium wenxinae sp. nov., a novel rhizobial species isolated from root nodules of chickpea (Cicer arietinum L.).</title>
        <authorList>
            <person name="Zhang J."/>
        </authorList>
    </citation>
    <scope>NUCLEOTIDE SEQUENCE [LARGE SCALE GENOMIC DNA]</scope>
    <source>
        <strain evidence="4">WYCCWR 10019</strain>
    </source>
</reference>
<gene>
    <name evidence="3" type="ORF">CIT31_29265</name>
</gene>
<comment type="caution">
    <text evidence="3">The sequence shown here is derived from an EMBL/GenBank/DDBJ whole genome shotgun (WGS) entry which is preliminary data.</text>
</comment>
<feature type="transmembrane region" description="Helical" evidence="1">
    <location>
        <begin position="63"/>
        <end position="85"/>
    </location>
</feature>
<organism evidence="3 4">
    <name type="scientific">Mesorhizobium wenxiniae</name>
    <dbReference type="NCBI Taxonomy" id="2014805"/>
    <lineage>
        <taxon>Bacteria</taxon>
        <taxon>Pseudomonadati</taxon>
        <taxon>Pseudomonadota</taxon>
        <taxon>Alphaproteobacteria</taxon>
        <taxon>Hyphomicrobiales</taxon>
        <taxon>Phyllobacteriaceae</taxon>
        <taxon>Mesorhizobium</taxon>
    </lineage>
</organism>
<keyword evidence="1" id="KW-0472">Membrane</keyword>
<dbReference type="OrthoDB" id="8690132at2"/>